<feature type="domain" description="RCK N-terminal" evidence="7">
    <location>
        <begin position="1"/>
        <end position="122"/>
    </location>
</feature>
<accession>A0A2S0MCE6</accession>
<keyword evidence="4" id="KW-0630">Potassium</keyword>
<dbReference type="SUPFAM" id="SSF116726">
    <property type="entry name" value="TrkA C-terminal domain-like"/>
    <property type="match status" value="2"/>
</dbReference>
<evidence type="ECO:0000256" key="3">
    <source>
        <dbReference type="ARBA" id="ARBA00022538"/>
    </source>
</evidence>
<dbReference type="InterPro" id="IPR050721">
    <property type="entry name" value="Trk_Ktr_HKT_K-transport"/>
</dbReference>
<dbReference type="Gene3D" id="3.30.70.1450">
    <property type="entry name" value="Regulator of K+ conductance, C-terminal domain"/>
    <property type="match status" value="2"/>
</dbReference>
<dbReference type="InterPro" id="IPR036291">
    <property type="entry name" value="NAD(P)-bd_dom_sf"/>
</dbReference>
<dbReference type="InterPro" id="IPR006037">
    <property type="entry name" value="RCK_C"/>
</dbReference>
<dbReference type="PROSITE" id="PS51202">
    <property type="entry name" value="RCK_C"/>
    <property type="match status" value="2"/>
</dbReference>
<dbReference type="NCBIfam" id="NF007030">
    <property type="entry name" value="PRK09496.1-1"/>
    <property type="match status" value="1"/>
</dbReference>
<keyword evidence="3" id="KW-0633">Potassium transport</keyword>
<dbReference type="InterPro" id="IPR036721">
    <property type="entry name" value="RCK_C_sf"/>
</dbReference>
<evidence type="ECO:0000256" key="5">
    <source>
        <dbReference type="ARBA" id="ARBA00023027"/>
    </source>
</evidence>
<dbReference type="OrthoDB" id="9775180at2"/>
<dbReference type="Pfam" id="PF02080">
    <property type="entry name" value="TrkA_C"/>
    <property type="match status" value="2"/>
</dbReference>
<keyword evidence="2" id="KW-0813">Transport</keyword>
<dbReference type="NCBIfam" id="NF007039">
    <property type="entry name" value="PRK09496.3-2"/>
    <property type="match status" value="1"/>
</dbReference>
<evidence type="ECO:0000256" key="1">
    <source>
        <dbReference type="ARBA" id="ARBA00017378"/>
    </source>
</evidence>
<protein>
    <recommendedName>
        <fullName evidence="1">Trk system potassium uptake protein TrkA</fullName>
    </recommendedName>
</protein>
<evidence type="ECO:0000313" key="10">
    <source>
        <dbReference type="Proteomes" id="UP000239709"/>
    </source>
</evidence>
<dbReference type="GO" id="GO:0015079">
    <property type="term" value="F:potassium ion transmembrane transporter activity"/>
    <property type="evidence" value="ECO:0007669"/>
    <property type="project" value="InterPro"/>
</dbReference>
<feature type="domain" description="RCK C-terminal" evidence="8">
    <location>
        <begin position="368"/>
        <end position="457"/>
    </location>
</feature>
<dbReference type="EMBL" id="CP027666">
    <property type="protein sequence ID" value="AVO33569.1"/>
    <property type="molecule type" value="Genomic_DNA"/>
</dbReference>
<dbReference type="RefSeq" id="WP_106702132.1">
    <property type="nucleotide sequence ID" value="NZ_CP027666.1"/>
</dbReference>
<dbReference type="KEGG" id="otk:C6570_04360"/>
<dbReference type="AlphaFoldDB" id="A0A2S0MCE6"/>
<evidence type="ECO:0000256" key="6">
    <source>
        <dbReference type="ARBA" id="ARBA00023065"/>
    </source>
</evidence>
<dbReference type="InterPro" id="IPR006036">
    <property type="entry name" value="K_uptake_TrkA"/>
</dbReference>
<dbReference type="SUPFAM" id="SSF51735">
    <property type="entry name" value="NAD(P)-binding Rossmann-fold domains"/>
    <property type="match status" value="2"/>
</dbReference>
<evidence type="ECO:0000259" key="7">
    <source>
        <dbReference type="PROSITE" id="PS51201"/>
    </source>
</evidence>
<dbReference type="Proteomes" id="UP000239709">
    <property type="component" value="Chromosome"/>
</dbReference>
<name>A0A2S0MCE6_9BURK</name>
<reference evidence="9 10" key="1">
    <citation type="submission" date="2018-03" db="EMBL/GenBank/DDBJ databases">
        <title>Genome sequencing of Ottowia sp.</title>
        <authorList>
            <person name="Kim S.-J."/>
            <person name="Heo J."/>
            <person name="Kwon S.-W."/>
        </authorList>
    </citation>
    <scope>NUCLEOTIDE SEQUENCE [LARGE SCALE GENOMIC DNA]</scope>
    <source>
        <strain evidence="9 10">KADR8-3</strain>
    </source>
</reference>
<keyword evidence="6" id="KW-0406">Ion transport</keyword>
<dbReference type="PANTHER" id="PTHR43833">
    <property type="entry name" value="POTASSIUM CHANNEL PROTEIN 2-RELATED-RELATED"/>
    <property type="match status" value="1"/>
</dbReference>
<dbReference type="PRINTS" id="PR00335">
    <property type="entry name" value="KUPTAKETRKA"/>
</dbReference>
<dbReference type="GO" id="GO:0005886">
    <property type="term" value="C:plasma membrane"/>
    <property type="evidence" value="ECO:0007669"/>
    <property type="project" value="InterPro"/>
</dbReference>
<organism evidence="9 10">
    <name type="scientific">Ottowia oryzae</name>
    <dbReference type="NCBI Taxonomy" id="2109914"/>
    <lineage>
        <taxon>Bacteria</taxon>
        <taxon>Pseudomonadati</taxon>
        <taxon>Pseudomonadota</taxon>
        <taxon>Betaproteobacteria</taxon>
        <taxon>Burkholderiales</taxon>
        <taxon>Comamonadaceae</taxon>
        <taxon>Ottowia</taxon>
    </lineage>
</organism>
<feature type="domain" description="RCK C-terminal" evidence="8">
    <location>
        <begin position="142"/>
        <end position="227"/>
    </location>
</feature>
<evidence type="ECO:0000256" key="2">
    <source>
        <dbReference type="ARBA" id="ARBA00022448"/>
    </source>
</evidence>
<evidence type="ECO:0000259" key="8">
    <source>
        <dbReference type="PROSITE" id="PS51202"/>
    </source>
</evidence>
<dbReference type="PANTHER" id="PTHR43833:SF5">
    <property type="entry name" value="TRK SYSTEM POTASSIUM UPTAKE PROTEIN TRKA"/>
    <property type="match status" value="1"/>
</dbReference>
<dbReference type="FunFam" id="3.40.50.720:FF:000042">
    <property type="entry name" value="Trk system potassium transporter TrkA"/>
    <property type="match status" value="1"/>
</dbReference>
<gene>
    <name evidence="9" type="ORF">C6570_04360</name>
</gene>
<dbReference type="InterPro" id="IPR003148">
    <property type="entry name" value="RCK_N"/>
</dbReference>
<proteinExistence type="predicted"/>
<feature type="domain" description="RCK N-terminal" evidence="7">
    <location>
        <begin position="231"/>
        <end position="348"/>
    </location>
</feature>
<dbReference type="Gene3D" id="3.40.50.720">
    <property type="entry name" value="NAD(P)-binding Rossmann-like Domain"/>
    <property type="match status" value="2"/>
</dbReference>
<keyword evidence="10" id="KW-1185">Reference proteome</keyword>
<evidence type="ECO:0000256" key="4">
    <source>
        <dbReference type="ARBA" id="ARBA00022958"/>
    </source>
</evidence>
<dbReference type="NCBIfam" id="NF007032">
    <property type="entry name" value="PRK09496.1-4"/>
    <property type="match status" value="1"/>
</dbReference>
<keyword evidence="5" id="KW-0520">NAD</keyword>
<dbReference type="NCBIfam" id="NF007031">
    <property type="entry name" value="PRK09496.1-2"/>
    <property type="match status" value="1"/>
</dbReference>
<evidence type="ECO:0000313" key="9">
    <source>
        <dbReference type="EMBL" id="AVO33569.1"/>
    </source>
</evidence>
<dbReference type="Pfam" id="PF02254">
    <property type="entry name" value="TrkA_N"/>
    <property type="match status" value="2"/>
</dbReference>
<sequence length="462" mass="50419">MRIIILGAGRVGESVAETLASEANDITVVDPDPERLHALEDRVELRGVTGNGIQPSVLRGAGAEDCDLFIACTSADETNLVACKIAHDVFGIPNTIARLRSPEFVAGDKLLAKDGFAVDHVICPEASVTRYIHLLIEYPEALQVLQFSQGKAHLVAVRVAPDSLLANHSIAEFRAMNPDLPVRIVALYRGDRDQAFDRDTRVFAGDEIFVLVPREGVRATLHAIGNPDRPVRRVMIAGGGRVGLRLARSLIGKCEVKLIERDRARCEYLACELPPEMLVLQGDGVDEELLMDENVADMDLFIAITSDDEDNIMAAMLAKRLGARRVMALINRRAYADMMQGSTIDIAISPSNAVIGELLMHVRRGAVAAVHSLRRGTAEALEGVAHGDARTSRLVGRRVEQITLPAGARIAGIVRGTGNDARVVNPTHDAVIETDDHVIIFLPHKRMVREVEKLFQVRATFF</sequence>
<dbReference type="PROSITE" id="PS51201">
    <property type="entry name" value="RCK_N"/>
    <property type="match status" value="2"/>
</dbReference>